<organism evidence="1 2">
    <name type="scientific">Staphylococcus aureus</name>
    <dbReference type="NCBI Taxonomy" id="1280"/>
    <lineage>
        <taxon>Bacteria</taxon>
        <taxon>Bacillati</taxon>
        <taxon>Bacillota</taxon>
        <taxon>Bacilli</taxon>
        <taxon>Bacillales</taxon>
        <taxon>Staphylococcaceae</taxon>
        <taxon>Staphylococcus</taxon>
    </lineage>
</organism>
<dbReference type="EMBL" id="JXIG01000471">
    <property type="protein sequence ID" value="KIU01331.1"/>
    <property type="molecule type" value="Genomic_DNA"/>
</dbReference>
<feature type="non-terminal residue" evidence="1">
    <location>
        <position position="160"/>
    </location>
</feature>
<sequence length="160" mass="18026">GWKGFLPDDALCRRKQDDLRDRLPEIGFIRFPGSAPLLAQAAHERDEVLLSAAADDMRQAAPAVKRTRQVGLREFLAGRRAVAKCPHARRRRAFNVHRRLILAARPLVEPARALARRPDRLRQSLDRDVIGLVGGEVGLLDDVLRVGEARDFRDHLLHAI</sequence>
<protein>
    <submittedName>
        <fullName evidence="1">Uncharacterized protein</fullName>
    </submittedName>
</protein>
<feature type="non-terminal residue" evidence="1">
    <location>
        <position position="1"/>
    </location>
</feature>
<proteinExistence type="predicted"/>
<name>A0AA40JPT0_STAAU</name>
<evidence type="ECO:0000313" key="2">
    <source>
        <dbReference type="Proteomes" id="UP000032274"/>
    </source>
</evidence>
<dbReference type="Proteomes" id="UP000032274">
    <property type="component" value="Unassembled WGS sequence"/>
</dbReference>
<reference evidence="1 2" key="1">
    <citation type="submission" date="2015-01" db="EMBL/GenBank/DDBJ databases">
        <title>Characterization of Swiss Staphylococcus aureus strains involved in food poisoning.</title>
        <authorList>
            <person name="Crovadore J."/>
            <person name="Chablais R."/>
            <person name="Tonacini J."/>
            <person name="Schnyder B."/>
            <person name="Lefort F."/>
        </authorList>
    </citation>
    <scope>NUCLEOTIDE SEQUENCE [LARGE SCALE GENOMIC DNA]</scope>
    <source>
        <strain evidence="1 2">SA-120</strain>
    </source>
</reference>
<evidence type="ECO:0000313" key="1">
    <source>
        <dbReference type="EMBL" id="KIU01331.1"/>
    </source>
</evidence>
<accession>A0AA40JPT0</accession>
<comment type="caution">
    <text evidence="1">The sequence shown here is derived from an EMBL/GenBank/DDBJ whole genome shotgun (WGS) entry which is preliminary data.</text>
</comment>
<dbReference type="AlphaFoldDB" id="A0AA40JPT0"/>
<gene>
    <name evidence="1" type="ORF">QU38_02185</name>
</gene>